<dbReference type="InterPro" id="IPR050236">
    <property type="entry name" value="Ser_Thr_kinase_AGC"/>
</dbReference>
<dbReference type="HOGENOM" id="CLU_370480_0_0_1"/>
<dbReference type="KEGG" id="mlr:MELLADRAFT_116842"/>
<reference evidence="14" key="1">
    <citation type="journal article" date="2011" name="Proc. Natl. Acad. Sci. U.S.A.">
        <title>Obligate biotrophy features unraveled by the genomic analysis of rust fungi.</title>
        <authorList>
            <person name="Duplessis S."/>
            <person name="Cuomo C.A."/>
            <person name="Lin Y.-C."/>
            <person name="Aerts A."/>
            <person name="Tisserant E."/>
            <person name="Veneault-Fourrey C."/>
            <person name="Joly D.L."/>
            <person name="Hacquard S."/>
            <person name="Amselem J."/>
            <person name="Cantarel B.L."/>
            <person name="Chiu R."/>
            <person name="Coutinho P.M."/>
            <person name="Feau N."/>
            <person name="Field M."/>
            <person name="Frey P."/>
            <person name="Gelhaye E."/>
            <person name="Goldberg J."/>
            <person name="Grabherr M.G."/>
            <person name="Kodira C.D."/>
            <person name="Kohler A."/>
            <person name="Kuees U."/>
            <person name="Lindquist E.A."/>
            <person name="Lucas S.M."/>
            <person name="Mago R."/>
            <person name="Mauceli E."/>
            <person name="Morin E."/>
            <person name="Murat C."/>
            <person name="Pangilinan J.L."/>
            <person name="Park R."/>
            <person name="Pearson M."/>
            <person name="Quesneville H."/>
            <person name="Rouhier N."/>
            <person name="Sakthikumar S."/>
            <person name="Salamov A.A."/>
            <person name="Schmutz J."/>
            <person name="Selles B."/>
            <person name="Shapiro H."/>
            <person name="Tanguay P."/>
            <person name="Tuskan G.A."/>
            <person name="Henrissat B."/>
            <person name="Van de Peer Y."/>
            <person name="Rouze P."/>
            <person name="Ellis J.G."/>
            <person name="Dodds P.N."/>
            <person name="Schein J.E."/>
            <person name="Zhong S."/>
            <person name="Hamelin R.C."/>
            <person name="Grigoriev I.V."/>
            <person name="Szabo L.J."/>
            <person name="Martin F."/>
        </authorList>
    </citation>
    <scope>NUCLEOTIDE SEQUENCE [LARGE SCALE GENOMIC DNA]</scope>
    <source>
        <strain evidence="14">98AG31 / pathotype 3-4-7</strain>
    </source>
</reference>
<feature type="compositionally biased region" description="Polar residues" evidence="11">
    <location>
        <begin position="88"/>
        <end position="98"/>
    </location>
</feature>
<dbReference type="GO" id="GO:0005524">
    <property type="term" value="F:ATP binding"/>
    <property type="evidence" value="ECO:0007669"/>
    <property type="project" value="UniProtKB-UniRule"/>
</dbReference>
<feature type="compositionally biased region" description="Polar residues" evidence="11">
    <location>
        <begin position="661"/>
        <end position="679"/>
    </location>
</feature>
<accession>F4RQE0</accession>
<evidence type="ECO:0000256" key="4">
    <source>
        <dbReference type="ARBA" id="ARBA00022679"/>
    </source>
</evidence>
<gene>
    <name evidence="13" type="ORF">MELLADRAFT_116842</name>
</gene>
<protein>
    <recommendedName>
        <fullName evidence="2">non-specific serine/threonine protein kinase</fullName>
        <ecNumber evidence="2">2.7.11.1</ecNumber>
    </recommendedName>
</protein>
<evidence type="ECO:0000313" key="14">
    <source>
        <dbReference type="Proteomes" id="UP000001072"/>
    </source>
</evidence>
<keyword evidence="5 10" id="KW-0547">Nucleotide-binding</keyword>
<dbReference type="EC" id="2.7.11.1" evidence="2"/>
<dbReference type="InterPro" id="IPR000719">
    <property type="entry name" value="Prot_kinase_dom"/>
</dbReference>
<dbReference type="InterPro" id="IPR008271">
    <property type="entry name" value="Ser/Thr_kinase_AS"/>
</dbReference>
<feature type="region of interest" description="Disordered" evidence="11">
    <location>
        <begin position="438"/>
        <end position="545"/>
    </location>
</feature>
<evidence type="ECO:0000256" key="11">
    <source>
        <dbReference type="SAM" id="MobiDB-lite"/>
    </source>
</evidence>
<evidence type="ECO:0000256" key="3">
    <source>
        <dbReference type="ARBA" id="ARBA00022527"/>
    </source>
</evidence>
<keyword evidence="7 10" id="KW-0067">ATP-binding</keyword>
<feature type="compositionally biased region" description="Low complexity" evidence="11">
    <location>
        <begin position="61"/>
        <end position="76"/>
    </location>
</feature>
<dbReference type="eggNOG" id="KOG0592">
    <property type="taxonomic scope" value="Eukaryota"/>
</dbReference>
<feature type="region of interest" description="Disordered" evidence="11">
    <location>
        <begin position="1"/>
        <end position="98"/>
    </location>
</feature>
<dbReference type="GeneID" id="18925898"/>
<dbReference type="AlphaFoldDB" id="F4RQE0"/>
<comment type="catalytic activity">
    <reaction evidence="9">
        <text>L-seryl-[protein] + ATP = O-phospho-L-seryl-[protein] + ADP + H(+)</text>
        <dbReference type="Rhea" id="RHEA:17989"/>
        <dbReference type="Rhea" id="RHEA-COMP:9863"/>
        <dbReference type="Rhea" id="RHEA-COMP:11604"/>
        <dbReference type="ChEBI" id="CHEBI:15378"/>
        <dbReference type="ChEBI" id="CHEBI:29999"/>
        <dbReference type="ChEBI" id="CHEBI:30616"/>
        <dbReference type="ChEBI" id="CHEBI:83421"/>
        <dbReference type="ChEBI" id="CHEBI:456216"/>
        <dbReference type="EC" id="2.7.11.1"/>
    </reaction>
</comment>
<dbReference type="InterPro" id="IPR039046">
    <property type="entry name" value="PDPK1"/>
</dbReference>
<dbReference type="Proteomes" id="UP000001072">
    <property type="component" value="Unassembled WGS sequence"/>
</dbReference>
<dbReference type="Gene3D" id="3.30.200.20">
    <property type="entry name" value="Phosphorylase Kinase, domain 1"/>
    <property type="match status" value="1"/>
</dbReference>
<dbReference type="VEuPathDB" id="FungiDB:MELLADRAFT_116842"/>
<keyword evidence="4" id="KW-0808">Transferase</keyword>
<comment type="catalytic activity">
    <reaction evidence="8">
        <text>L-threonyl-[protein] + ATP = O-phospho-L-threonyl-[protein] + ADP + H(+)</text>
        <dbReference type="Rhea" id="RHEA:46608"/>
        <dbReference type="Rhea" id="RHEA-COMP:11060"/>
        <dbReference type="Rhea" id="RHEA-COMP:11605"/>
        <dbReference type="ChEBI" id="CHEBI:15378"/>
        <dbReference type="ChEBI" id="CHEBI:30013"/>
        <dbReference type="ChEBI" id="CHEBI:30616"/>
        <dbReference type="ChEBI" id="CHEBI:61977"/>
        <dbReference type="ChEBI" id="CHEBI:456216"/>
        <dbReference type="EC" id="2.7.11.1"/>
    </reaction>
</comment>
<keyword evidence="6" id="KW-0418">Kinase</keyword>
<dbReference type="RefSeq" id="XP_007411313.1">
    <property type="nucleotide sequence ID" value="XM_007411251.1"/>
</dbReference>
<feature type="compositionally biased region" description="Low complexity" evidence="11">
    <location>
        <begin position="523"/>
        <end position="537"/>
    </location>
</feature>
<dbReference type="GO" id="GO:0035556">
    <property type="term" value="P:intracellular signal transduction"/>
    <property type="evidence" value="ECO:0007669"/>
    <property type="project" value="TreeGrafter"/>
</dbReference>
<keyword evidence="3" id="KW-0723">Serine/threonine-protein kinase</keyword>
<dbReference type="PROSITE" id="PS00107">
    <property type="entry name" value="PROTEIN_KINASE_ATP"/>
    <property type="match status" value="1"/>
</dbReference>
<dbReference type="OrthoDB" id="347657at2759"/>
<dbReference type="STRING" id="747676.F4RQE0"/>
<feature type="region of interest" description="Disordered" evidence="11">
    <location>
        <begin position="656"/>
        <end position="682"/>
    </location>
</feature>
<dbReference type="CDD" id="cd05581">
    <property type="entry name" value="STKc_PDK1"/>
    <property type="match status" value="1"/>
</dbReference>
<dbReference type="GO" id="GO:0004674">
    <property type="term" value="F:protein serine/threonine kinase activity"/>
    <property type="evidence" value="ECO:0007669"/>
    <property type="project" value="UniProtKB-KW"/>
</dbReference>
<name>F4RQE0_MELLP</name>
<evidence type="ECO:0000256" key="10">
    <source>
        <dbReference type="PROSITE-ProRule" id="PRU10141"/>
    </source>
</evidence>
<dbReference type="Gene3D" id="1.10.510.10">
    <property type="entry name" value="Transferase(Phosphotransferase) domain 1"/>
    <property type="match status" value="1"/>
</dbReference>
<comment type="similarity">
    <text evidence="1">Belongs to the protein kinase superfamily. AGC Ser/Thr protein kinase family. PDPK1 subfamily.</text>
</comment>
<keyword evidence="14" id="KW-1185">Reference proteome</keyword>
<dbReference type="PROSITE" id="PS00108">
    <property type="entry name" value="PROTEIN_KINASE_ST"/>
    <property type="match status" value="1"/>
</dbReference>
<evidence type="ECO:0000256" key="5">
    <source>
        <dbReference type="ARBA" id="ARBA00022741"/>
    </source>
</evidence>
<feature type="domain" description="Protein kinase" evidence="12">
    <location>
        <begin position="131"/>
        <end position="387"/>
    </location>
</feature>
<dbReference type="EMBL" id="GL883113">
    <property type="protein sequence ID" value="EGG05391.1"/>
    <property type="molecule type" value="Genomic_DNA"/>
</dbReference>
<dbReference type="InParanoid" id="F4RQE0"/>
<dbReference type="FunFam" id="1.10.510.10:FF:000534">
    <property type="entry name" value="Serine/threonine-protein kinase PKH2"/>
    <property type="match status" value="1"/>
</dbReference>
<dbReference type="SMART" id="SM00220">
    <property type="entry name" value="S_TKc"/>
    <property type="match status" value="1"/>
</dbReference>
<proteinExistence type="inferred from homology"/>
<evidence type="ECO:0000256" key="2">
    <source>
        <dbReference type="ARBA" id="ARBA00012513"/>
    </source>
</evidence>
<dbReference type="Pfam" id="PF00069">
    <property type="entry name" value="Pkinase"/>
    <property type="match status" value="1"/>
</dbReference>
<evidence type="ECO:0000256" key="1">
    <source>
        <dbReference type="ARBA" id="ARBA00010006"/>
    </source>
</evidence>
<dbReference type="FunFam" id="3.30.200.20:FF:000191">
    <property type="entry name" value="3-phosphoinositide-dependent protein kinase 2-like"/>
    <property type="match status" value="1"/>
</dbReference>
<organism evidence="14">
    <name type="scientific">Melampsora larici-populina (strain 98AG31 / pathotype 3-4-7)</name>
    <name type="common">Poplar leaf rust fungus</name>
    <dbReference type="NCBI Taxonomy" id="747676"/>
    <lineage>
        <taxon>Eukaryota</taxon>
        <taxon>Fungi</taxon>
        <taxon>Dikarya</taxon>
        <taxon>Basidiomycota</taxon>
        <taxon>Pucciniomycotina</taxon>
        <taxon>Pucciniomycetes</taxon>
        <taxon>Pucciniales</taxon>
        <taxon>Melampsoraceae</taxon>
        <taxon>Melampsora</taxon>
    </lineage>
</organism>
<evidence type="ECO:0000256" key="7">
    <source>
        <dbReference type="ARBA" id="ARBA00022840"/>
    </source>
</evidence>
<sequence>MNSKDDSVELEAQQERSREEIESKPSRPTINSIQTELHHTLTSPTHLTTPSSEHYDHHINSSSTISSASSARSTSSVQAVPIKRPSRRPSQTPSQNQTIIVPTPTEHYTETLITSTSTQTQKQTRKTIKDYHIGEILGEGSYSTVYQAIDKTKPNSIIEQYAIKVLDKRHIQKEKKTKYVTVERDTLNLLHHHPGCIKLFATFQDDFSLYFVLEYAANGEILKVIKDYGSLSLDCTIFYAAEILDAIDHMHSRGVIHRDLKPENILLDSHMRIKIADFGSAKILKPEEESSTEPRTAEYVSPELLLHKTTTKSSDLWAYGCIIFQMLSGTPPFRTRSEYLTFQKITNLDYEFLPEFPSIGRDLIEKILLIEPKERLSLSEIKSHGFFFGLDWNSIWIGDVPKFETGIVKASLNKSLTSNQVKIEDFLTLPPLPVSVNVSPDLRGNNLEEEEGREEHHHEPEEPEEEGAEGERVMNKIEVDNEGRKGGDLKVEKKLDRRKSRLESSLSATKKAWLGGSHGNRKAGVAAAGDAAGESSGSDGGPEVGSTWPEVFLPNELMIYSTSPMKEKTKTFIKESSTSEESKPKIFQRLFKRTKKMKKKKEGKMNYTLVLTDFPRLLFVSEDLNKLMVKIEIEILFRELPLLGNQIEVDETRNDQDLINRTRNPNQIDRNQDQIGNHRNQNQIDQNQIDKKGLDYFLFKQVDLISCNTFEVKTSNGKTFKFEDPSESAQRWKDEILFAYETCQNKTSKPK</sequence>
<feature type="binding site" evidence="10">
    <location>
        <position position="164"/>
    </location>
    <ligand>
        <name>ATP</name>
        <dbReference type="ChEBI" id="CHEBI:30616"/>
    </ligand>
</feature>
<evidence type="ECO:0000313" key="13">
    <source>
        <dbReference type="EMBL" id="EGG05391.1"/>
    </source>
</evidence>
<feature type="compositionally biased region" description="Basic and acidic residues" evidence="11">
    <location>
        <begin position="469"/>
        <end position="495"/>
    </location>
</feature>
<dbReference type="PANTHER" id="PTHR24356:SF163">
    <property type="entry name" value="3-PHOSPHOINOSITIDE-DEPENDENT PROTEIN KINASE 1-RELATED"/>
    <property type="match status" value="1"/>
</dbReference>
<evidence type="ECO:0000256" key="6">
    <source>
        <dbReference type="ARBA" id="ARBA00022777"/>
    </source>
</evidence>
<evidence type="ECO:0000256" key="9">
    <source>
        <dbReference type="ARBA" id="ARBA00048679"/>
    </source>
</evidence>
<feature type="compositionally biased region" description="Basic and acidic residues" evidence="11">
    <location>
        <begin position="1"/>
        <end position="25"/>
    </location>
</feature>
<dbReference type="SUPFAM" id="SSF56112">
    <property type="entry name" value="Protein kinase-like (PK-like)"/>
    <property type="match status" value="1"/>
</dbReference>
<dbReference type="InterPro" id="IPR017441">
    <property type="entry name" value="Protein_kinase_ATP_BS"/>
</dbReference>
<dbReference type="InterPro" id="IPR011009">
    <property type="entry name" value="Kinase-like_dom_sf"/>
</dbReference>
<feature type="compositionally biased region" description="Low complexity" evidence="11">
    <location>
        <begin position="40"/>
        <end position="52"/>
    </location>
</feature>
<dbReference type="PANTHER" id="PTHR24356">
    <property type="entry name" value="SERINE/THREONINE-PROTEIN KINASE"/>
    <property type="match status" value="1"/>
</dbReference>
<dbReference type="PROSITE" id="PS50011">
    <property type="entry name" value="PROTEIN_KINASE_DOM"/>
    <property type="match status" value="1"/>
</dbReference>
<evidence type="ECO:0000259" key="12">
    <source>
        <dbReference type="PROSITE" id="PS50011"/>
    </source>
</evidence>
<evidence type="ECO:0000256" key="8">
    <source>
        <dbReference type="ARBA" id="ARBA00047899"/>
    </source>
</evidence>